<evidence type="ECO:0000256" key="1">
    <source>
        <dbReference type="ARBA" id="ARBA00022723"/>
    </source>
</evidence>
<dbReference type="InterPro" id="IPR013083">
    <property type="entry name" value="Znf_RING/FYVE/PHD"/>
</dbReference>
<feature type="compositionally biased region" description="Polar residues" evidence="5">
    <location>
        <begin position="279"/>
        <end position="294"/>
    </location>
</feature>
<feature type="region of interest" description="Disordered" evidence="5">
    <location>
        <begin position="258"/>
        <end position="346"/>
    </location>
</feature>
<evidence type="ECO:0000256" key="5">
    <source>
        <dbReference type="SAM" id="MobiDB-lite"/>
    </source>
</evidence>
<keyword evidence="2 4" id="KW-0863">Zinc-finger</keyword>
<protein>
    <recommendedName>
        <fullName evidence="6">RING-type domain-containing protein</fullName>
    </recommendedName>
</protein>
<dbReference type="SMART" id="SM00184">
    <property type="entry name" value="RING"/>
    <property type="match status" value="1"/>
</dbReference>
<feature type="domain" description="RING-type" evidence="6">
    <location>
        <begin position="180"/>
        <end position="223"/>
    </location>
</feature>
<dbReference type="SUPFAM" id="SSF57850">
    <property type="entry name" value="RING/U-box"/>
    <property type="match status" value="1"/>
</dbReference>
<dbReference type="OrthoDB" id="1923159at2759"/>
<evidence type="ECO:0000256" key="4">
    <source>
        <dbReference type="PROSITE-ProRule" id="PRU00175"/>
    </source>
</evidence>
<feature type="compositionally biased region" description="Polar residues" evidence="5">
    <location>
        <begin position="314"/>
        <end position="324"/>
    </location>
</feature>
<evidence type="ECO:0000256" key="2">
    <source>
        <dbReference type="ARBA" id="ARBA00022771"/>
    </source>
</evidence>
<keyword evidence="3" id="KW-0862">Zinc</keyword>
<keyword evidence="1" id="KW-0479">Metal-binding</keyword>
<proteinExistence type="predicted"/>
<dbReference type="PROSITE" id="PS00518">
    <property type="entry name" value="ZF_RING_1"/>
    <property type="match status" value="1"/>
</dbReference>
<feature type="region of interest" description="Disordered" evidence="5">
    <location>
        <begin position="1"/>
        <end position="29"/>
    </location>
</feature>
<dbReference type="AlphaFoldDB" id="A0A8H7Y097"/>
<dbReference type="PROSITE" id="PS50089">
    <property type="entry name" value="ZF_RING_2"/>
    <property type="match status" value="1"/>
</dbReference>
<organism evidence="7">
    <name type="scientific">Psilocybe cubensis</name>
    <name type="common">Psychedelic mushroom</name>
    <name type="synonym">Stropharia cubensis</name>
    <dbReference type="NCBI Taxonomy" id="181762"/>
    <lineage>
        <taxon>Eukaryota</taxon>
        <taxon>Fungi</taxon>
        <taxon>Dikarya</taxon>
        <taxon>Basidiomycota</taxon>
        <taxon>Agaricomycotina</taxon>
        <taxon>Agaricomycetes</taxon>
        <taxon>Agaricomycetidae</taxon>
        <taxon>Agaricales</taxon>
        <taxon>Agaricineae</taxon>
        <taxon>Strophariaceae</taxon>
        <taxon>Psilocybe</taxon>
    </lineage>
</organism>
<evidence type="ECO:0000256" key="3">
    <source>
        <dbReference type="ARBA" id="ARBA00022833"/>
    </source>
</evidence>
<dbReference type="EMBL" id="JAFIQS010000005">
    <property type="protein sequence ID" value="KAG5169141.1"/>
    <property type="molecule type" value="Genomic_DNA"/>
</dbReference>
<name>A0A8H7Y097_PSICU</name>
<feature type="compositionally biased region" description="Acidic residues" evidence="5">
    <location>
        <begin position="262"/>
        <end position="273"/>
    </location>
</feature>
<feature type="compositionally biased region" description="Basic and acidic residues" evidence="5">
    <location>
        <begin position="325"/>
        <end position="346"/>
    </location>
</feature>
<dbReference type="Gene3D" id="3.30.40.10">
    <property type="entry name" value="Zinc/RING finger domain, C3HC4 (zinc finger)"/>
    <property type="match status" value="1"/>
</dbReference>
<sequence>MRVTRSATNKTTPRSEEENSINEDPWSEHDSDSLLTVIEDHLKNAQSELSKFKLQVEILRNEKRDLETELANVNALISRENMRKKSSRLSKTTKDADSEHELRSRIEELETENQKQKKYIAKLKKKALQDEVDDLLPKNSGKLKGKDVEVDSEHRMRKLLRCFSDLMMLTTLQDDLTQECPICFEKLQLKQCSAMQCQHLVCDECLPKISKEADDTVKCPECRDPTDRDDVEKVYMTEQQRWDELLRVARDWVKIDHRGEEETSEEEAEEEFIDDKTSSEVSSEGVNEFKSPQHTAFDVHSPCGDGDDHPPTSSPTNSRLFSESPTKEKRRRLEQLAEERANKRKR</sequence>
<comment type="caution">
    <text evidence="7">The sequence shown here is derived from an EMBL/GenBank/DDBJ whole genome shotgun (WGS) entry which is preliminary data.</text>
</comment>
<dbReference type="InterPro" id="IPR001841">
    <property type="entry name" value="Znf_RING"/>
</dbReference>
<evidence type="ECO:0000313" key="7">
    <source>
        <dbReference type="EMBL" id="KAG5169141.1"/>
    </source>
</evidence>
<reference evidence="7" key="1">
    <citation type="submission" date="2021-02" db="EMBL/GenBank/DDBJ databases">
        <title>Psilocybe cubensis genome.</title>
        <authorList>
            <person name="Mckernan K.J."/>
            <person name="Crawford S."/>
            <person name="Trippe A."/>
            <person name="Kane L.T."/>
            <person name="Mclaughlin S."/>
        </authorList>
    </citation>
    <scope>NUCLEOTIDE SEQUENCE [LARGE SCALE GENOMIC DNA]</scope>
    <source>
        <strain evidence="7">MGC-MH-2018</strain>
    </source>
</reference>
<feature type="compositionally biased region" description="Basic and acidic residues" evidence="5">
    <location>
        <begin position="92"/>
        <end position="103"/>
    </location>
</feature>
<dbReference type="GO" id="GO:0008270">
    <property type="term" value="F:zinc ion binding"/>
    <property type="evidence" value="ECO:0007669"/>
    <property type="project" value="UniProtKB-KW"/>
</dbReference>
<feature type="compositionally biased region" description="Polar residues" evidence="5">
    <location>
        <begin position="1"/>
        <end position="12"/>
    </location>
</feature>
<dbReference type="InterPro" id="IPR017907">
    <property type="entry name" value="Znf_RING_CS"/>
</dbReference>
<feature type="region of interest" description="Disordered" evidence="5">
    <location>
        <begin position="81"/>
        <end position="103"/>
    </location>
</feature>
<gene>
    <name evidence="7" type="ORF">JR316_005697</name>
</gene>
<evidence type="ECO:0000259" key="6">
    <source>
        <dbReference type="PROSITE" id="PS50089"/>
    </source>
</evidence>
<accession>A0A8H7Y097</accession>